<reference evidence="4 5" key="3">
    <citation type="journal article" date="2016" name="FEMS Yeast Res.">
        <title>Curation of the genome annotation of Pichia pastoris (Komagataella phaffii) CBS7435 from gene level to protein function.</title>
        <authorList>
            <person name="Valli M."/>
            <person name="Tatto N.E."/>
            <person name="Peymann A."/>
            <person name="Gruber C."/>
            <person name="Landes N."/>
            <person name="Ekker H."/>
            <person name="Thallinger G.G."/>
            <person name="Mattanovich D."/>
            <person name="Gasser B."/>
            <person name="Graf A.B."/>
        </authorList>
    </citation>
    <scope>GENOME REANNOTATION</scope>
    <source>
        <strain evidence="4 5">ATCC 76273 / CBS 7435 / CECT 11047 / NRRL Y-11430 / Wegner 21-1</strain>
    </source>
</reference>
<dbReference type="PROSITE" id="PS51203">
    <property type="entry name" value="CS"/>
    <property type="match status" value="1"/>
</dbReference>
<keyword evidence="5" id="KW-1185">Reference proteome</keyword>
<name>F2R0B8_KOMPC</name>
<organism evidence="4 5">
    <name type="scientific">Komagataella phaffii (strain ATCC 76273 / CBS 7435 / CECT 11047 / NRRL Y-11430 / Wegner 21-1)</name>
    <name type="common">Yeast</name>
    <name type="synonym">Pichia pastoris</name>
    <dbReference type="NCBI Taxonomy" id="981350"/>
    <lineage>
        <taxon>Eukaryota</taxon>
        <taxon>Fungi</taxon>
        <taxon>Dikarya</taxon>
        <taxon>Ascomycota</taxon>
        <taxon>Saccharomycotina</taxon>
        <taxon>Pichiomycetes</taxon>
        <taxon>Pichiales</taxon>
        <taxon>Pichiaceae</taxon>
        <taxon>Komagataella</taxon>
    </lineage>
</organism>
<dbReference type="Proteomes" id="UP000006853">
    <property type="component" value="Chromosome 4"/>
</dbReference>
<evidence type="ECO:0000313" key="5">
    <source>
        <dbReference type="Proteomes" id="UP000006853"/>
    </source>
</evidence>
<reference key="2">
    <citation type="submission" date="2011-04" db="EMBL/GenBank/DDBJ databases">
        <title>High-quality genome sequence of Pichia pastoris CBS 7435.</title>
        <authorList>
            <person name="Kueberl A."/>
            <person name="Schneider J."/>
            <person name="Thallinger G.G."/>
            <person name="Anderl I."/>
            <person name="Wibberg D."/>
            <person name="Hajek T."/>
            <person name="Jaenicke S."/>
            <person name="Brinkrolf K."/>
            <person name="Goesmann A."/>
            <person name="Szczepanowski R."/>
            <person name="Puehler A."/>
            <person name="Schwab H."/>
            <person name="Glieder A."/>
            <person name="Pichler H."/>
        </authorList>
    </citation>
    <scope>NUCLEOTIDE SEQUENCE</scope>
    <source>
        <strain>CBS 7435</strain>
    </source>
</reference>
<reference evidence="4 5" key="1">
    <citation type="journal article" date="2011" name="J. Biotechnol.">
        <title>High-quality genome sequence of Pichia pastoris CBS7435.</title>
        <authorList>
            <person name="Kuberl A."/>
            <person name="Schneider J."/>
            <person name="Thallinger G.G."/>
            <person name="Anderl I."/>
            <person name="Wibberg D."/>
            <person name="Hajek T."/>
            <person name="Jaenicke S."/>
            <person name="Brinkrolf K."/>
            <person name="Goesmann A."/>
            <person name="Szczepanowski R."/>
            <person name="Puhler A."/>
            <person name="Schwab H."/>
            <person name="Glieder A."/>
            <person name="Pichler H."/>
        </authorList>
    </citation>
    <scope>NUCLEOTIDE SEQUENCE [LARGE SCALE GENOMIC DNA]</scope>
    <source>
        <strain evidence="5">ATCC 76273 / CBS 7435 / CECT 11047 / NRRL Y-11430 / Wegner 21-1</strain>
    </source>
</reference>
<evidence type="ECO:0000259" key="3">
    <source>
        <dbReference type="PROSITE" id="PS51203"/>
    </source>
</evidence>
<dbReference type="Pfam" id="PF21413">
    <property type="entry name" value="SHQ1-like_CS"/>
    <property type="match status" value="1"/>
</dbReference>
<proteinExistence type="inferred from homology"/>
<dbReference type="InterPro" id="IPR007052">
    <property type="entry name" value="CS_dom"/>
</dbReference>
<dbReference type="GO" id="GO:0005737">
    <property type="term" value="C:cytoplasm"/>
    <property type="evidence" value="ECO:0007669"/>
    <property type="project" value="TreeGrafter"/>
</dbReference>
<evidence type="ECO:0000313" key="4">
    <source>
        <dbReference type="EMBL" id="CCA41096.1"/>
    </source>
</evidence>
<dbReference type="InterPro" id="IPR048696">
    <property type="entry name" value="SHQ1-like_CS"/>
</dbReference>
<sequence>MITPFFTVTQDDEFVFIDIKISNIRFKSQNIEMVVDDNLFIFSLQPYYLRLRLPGSLVDDERAKAEFVSKDEKIAIKIPKLNPKEDFKDLDLSAKLLARVNEHTANTNSNPNDNDNALLKEVNTVVTGTIPSKAQEESTVKANPKGPLIQEIGGSSVTPPTMEQFDFEIEQKMPTPDTKVQVSSMKYGFNNQYENAMAASLANGNDINELSDPDTMNADDRIMERLIKENIKFDIEYYASNFMLANTLNSEEEDSGLKDALAWVSPVTKSFLRWNKKQQEAKRNGQPIENIMQLQLSQKEQEQTIDLPRRSYLISDPRPIYYTTLSLLFAYCFELRENLGEINIESAWTIGKLSPQLSCLDTQLIQSNNWTETNMLKVVVLTSIRRALCYPLHRNYDLILKTWDDVYYVLRSGKRQVLKYLLAIRELFRFHDVYYVYKMIWLDDLSNWALSDICDEFVLRNIAHELKKQVSQLSKGEIVFEKTLDPQSDELEPISIDEIEQFAKESVNT</sequence>
<dbReference type="SUPFAM" id="SSF49764">
    <property type="entry name" value="HSP20-like chaperones"/>
    <property type="match status" value="1"/>
</dbReference>
<dbReference type="GO" id="GO:0051082">
    <property type="term" value="F:unfolded protein binding"/>
    <property type="evidence" value="ECO:0007669"/>
    <property type="project" value="TreeGrafter"/>
</dbReference>
<protein>
    <submittedName>
        <fullName evidence="4">Chaperone protein</fullName>
    </submittedName>
</protein>
<dbReference type="PANTHER" id="PTHR12967:SF0">
    <property type="entry name" value="PROTEIN SHQ1 HOMOLOG"/>
    <property type="match status" value="1"/>
</dbReference>
<dbReference type="HOGENOM" id="CLU_030217_1_0_1"/>
<feature type="region of interest" description="Disordered" evidence="2">
    <location>
        <begin position="130"/>
        <end position="159"/>
    </location>
</feature>
<accession>F2R0B8</accession>
<dbReference type="GO" id="GO:0000493">
    <property type="term" value="P:box H/ACA snoRNP assembly"/>
    <property type="evidence" value="ECO:0007669"/>
    <property type="project" value="InterPro"/>
</dbReference>
<dbReference type="Pfam" id="PF04925">
    <property type="entry name" value="SHQ1"/>
    <property type="match status" value="1"/>
</dbReference>
<evidence type="ECO:0000256" key="2">
    <source>
        <dbReference type="SAM" id="MobiDB-lite"/>
    </source>
</evidence>
<dbReference type="InterPro" id="IPR008978">
    <property type="entry name" value="HSP20-like_chaperone"/>
</dbReference>
<dbReference type="Gene3D" id="2.60.40.790">
    <property type="match status" value="1"/>
</dbReference>
<evidence type="ECO:0000256" key="1">
    <source>
        <dbReference type="ARBA" id="ARBA00005607"/>
    </source>
</evidence>
<dbReference type="InterPro" id="IPR007009">
    <property type="entry name" value="Shq1_C"/>
</dbReference>
<dbReference type="GO" id="GO:0005654">
    <property type="term" value="C:nucleoplasm"/>
    <property type="evidence" value="ECO:0007669"/>
    <property type="project" value="TreeGrafter"/>
</dbReference>
<dbReference type="PANTHER" id="PTHR12967">
    <property type="entry name" value="PROTEIN SHQ1 HOMOLOG"/>
    <property type="match status" value="1"/>
</dbReference>
<gene>
    <name evidence="4" type="primary">SHQ1</name>
    <name evidence="4" type="ordered locus">PP7435_Chr4-0946</name>
</gene>
<dbReference type="EMBL" id="FR839631">
    <property type="protein sequence ID" value="CCA41096.1"/>
    <property type="molecule type" value="Genomic_DNA"/>
</dbReference>
<feature type="domain" description="CS" evidence="3">
    <location>
        <begin position="1"/>
        <end position="91"/>
    </location>
</feature>
<comment type="similarity">
    <text evidence="1">Belongs to the SHQ1 family.</text>
</comment>
<dbReference type="InterPro" id="IPR039742">
    <property type="entry name" value="Shq1"/>
</dbReference>
<dbReference type="AlphaFoldDB" id="F2R0B8"/>